<dbReference type="OrthoDB" id="3537557at2759"/>
<keyword evidence="3" id="KW-1185">Reference proteome</keyword>
<name>A0A1L7XK43_9HELO</name>
<sequence length="317" mass="35023">MMPNPIGSAARPSAFDSTSAALNNGQTLLPYLEDENAESRLSRVIELMNPARQGTITTESVCRDIILTLLQCAGRLYGGGTFQNEAALLIQNADFFCILRYGVQDKLNRVINDGCMANVTSETTNLSNHLQRARLFSTIRKNEAHKSSHQAMVLEHLVSIFKYNYPALLGKCIPPTTNESWLFKCCLALLTWQSSYEKAWLISMLPDVFMWSITGPPGSLDVVQRESEALVGVEQNRPVSASEMQEQDAAQEESPTVSIFDLGSDSDTGEGQAEWDLVRQNIFGEGRGRIQELQIASPSTTSEASYWSADPRYPSSV</sequence>
<gene>
    <name evidence="2" type="ORF">PAC_15217</name>
</gene>
<evidence type="ECO:0000256" key="1">
    <source>
        <dbReference type="SAM" id="MobiDB-lite"/>
    </source>
</evidence>
<accession>A0A1L7XK43</accession>
<feature type="region of interest" description="Disordered" evidence="1">
    <location>
        <begin position="235"/>
        <end position="274"/>
    </location>
</feature>
<feature type="compositionally biased region" description="Polar residues" evidence="1">
    <location>
        <begin position="294"/>
        <end position="305"/>
    </location>
</feature>
<organism evidence="2 3">
    <name type="scientific">Phialocephala subalpina</name>
    <dbReference type="NCBI Taxonomy" id="576137"/>
    <lineage>
        <taxon>Eukaryota</taxon>
        <taxon>Fungi</taxon>
        <taxon>Dikarya</taxon>
        <taxon>Ascomycota</taxon>
        <taxon>Pezizomycotina</taxon>
        <taxon>Leotiomycetes</taxon>
        <taxon>Helotiales</taxon>
        <taxon>Mollisiaceae</taxon>
        <taxon>Phialocephala</taxon>
        <taxon>Phialocephala fortinii species complex</taxon>
    </lineage>
</organism>
<proteinExistence type="predicted"/>
<reference evidence="2 3" key="1">
    <citation type="submission" date="2016-03" db="EMBL/GenBank/DDBJ databases">
        <authorList>
            <person name="Ploux O."/>
        </authorList>
    </citation>
    <scope>NUCLEOTIDE SEQUENCE [LARGE SCALE GENOMIC DNA]</scope>
    <source>
        <strain evidence="2 3">UAMH 11012</strain>
    </source>
</reference>
<protein>
    <submittedName>
        <fullName evidence="2">Uncharacterized protein</fullName>
    </submittedName>
</protein>
<evidence type="ECO:0000313" key="2">
    <source>
        <dbReference type="EMBL" id="CZR65317.1"/>
    </source>
</evidence>
<feature type="region of interest" description="Disordered" evidence="1">
    <location>
        <begin position="294"/>
        <end position="317"/>
    </location>
</feature>
<dbReference type="AlphaFoldDB" id="A0A1L7XK43"/>
<evidence type="ECO:0000313" key="3">
    <source>
        <dbReference type="Proteomes" id="UP000184330"/>
    </source>
</evidence>
<dbReference type="Proteomes" id="UP000184330">
    <property type="component" value="Unassembled WGS sequence"/>
</dbReference>
<dbReference type="EMBL" id="FJOG01000030">
    <property type="protein sequence ID" value="CZR65317.1"/>
    <property type="molecule type" value="Genomic_DNA"/>
</dbReference>